<evidence type="ECO:0000256" key="3">
    <source>
        <dbReference type="ARBA" id="ARBA00023239"/>
    </source>
</evidence>
<evidence type="ECO:0000256" key="1">
    <source>
        <dbReference type="ARBA" id="ARBA00001554"/>
    </source>
</evidence>
<dbReference type="Gene3D" id="3.30.1360.20">
    <property type="entry name" value="Transcriptional coactivator/pterin dehydratase"/>
    <property type="match status" value="1"/>
</dbReference>
<dbReference type="SUPFAM" id="SSF55248">
    <property type="entry name" value="PCD-like"/>
    <property type="match status" value="1"/>
</dbReference>
<sequence length="96" mass="11047">MGVSKLDRSEAEQRLAKLDDWEFSRDGDAIKREFKFDDFVAAWGFMSRVAILAEKQDHHPEWSNVYNTVEIELTTHDADGLSERDFTLAGDIDALR</sequence>
<comment type="similarity">
    <text evidence="2 4">Belongs to the pterin-4-alpha-carbinolamine dehydratase family.</text>
</comment>
<comment type="caution">
    <text evidence="5">The sequence shown here is derived from an EMBL/GenBank/DDBJ whole genome shotgun (WGS) entry which is preliminary data.</text>
</comment>
<evidence type="ECO:0000313" key="5">
    <source>
        <dbReference type="EMBL" id="RJY09017.1"/>
    </source>
</evidence>
<protein>
    <recommendedName>
        <fullName evidence="4">Putative pterin-4-alpha-carbinolamine dehydratase</fullName>
        <shortName evidence="4">PHS</shortName>
        <ecNumber evidence="4">4.2.1.96</ecNumber>
    </recommendedName>
    <alternativeName>
        <fullName evidence="4">4-alpha-hydroxy-tetrahydropterin dehydratase</fullName>
    </alternativeName>
    <alternativeName>
        <fullName evidence="4">Pterin carbinolamine dehydratase</fullName>
        <shortName evidence="4">PCD</shortName>
    </alternativeName>
</protein>
<evidence type="ECO:0000256" key="2">
    <source>
        <dbReference type="ARBA" id="ARBA00006472"/>
    </source>
</evidence>
<gene>
    <name evidence="5" type="ORF">D6201_06250</name>
</gene>
<dbReference type="InterPro" id="IPR036428">
    <property type="entry name" value="PCD_sf"/>
</dbReference>
<dbReference type="AlphaFoldDB" id="A0A419RTA9"/>
<dbReference type="RefSeq" id="WP_120048028.1">
    <property type="nucleotide sequence ID" value="NZ_RAHX01000001.1"/>
</dbReference>
<dbReference type="CDD" id="cd00914">
    <property type="entry name" value="PCD_DCoH_subfamily_b"/>
    <property type="match status" value="1"/>
</dbReference>
<keyword evidence="3 4" id="KW-0456">Lyase</keyword>
<organism evidence="5 6">
    <name type="scientific">Aurantiacibacter aquimixticola</name>
    <dbReference type="NCBI Taxonomy" id="1958945"/>
    <lineage>
        <taxon>Bacteria</taxon>
        <taxon>Pseudomonadati</taxon>
        <taxon>Pseudomonadota</taxon>
        <taxon>Alphaproteobacteria</taxon>
        <taxon>Sphingomonadales</taxon>
        <taxon>Erythrobacteraceae</taxon>
        <taxon>Aurantiacibacter</taxon>
    </lineage>
</organism>
<dbReference type="Pfam" id="PF01329">
    <property type="entry name" value="Pterin_4a"/>
    <property type="match status" value="1"/>
</dbReference>
<dbReference type="OrthoDB" id="9794987at2"/>
<accession>A0A419RTA9</accession>
<name>A0A419RTA9_9SPHN</name>
<comment type="catalytic activity">
    <reaction evidence="1 4">
        <text>(4aS,6R)-4a-hydroxy-L-erythro-5,6,7,8-tetrahydrobiopterin = (6R)-L-erythro-6,7-dihydrobiopterin + H2O</text>
        <dbReference type="Rhea" id="RHEA:11920"/>
        <dbReference type="ChEBI" id="CHEBI:15377"/>
        <dbReference type="ChEBI" id="CHEBI:15642"/>
        <dbReference type="ChEBI" id="CHEBI:43120"/>
        <dbReference type="EC" id="4.2.1.96"/>
    </reaction>
</comment>
<dbReference type="EC" id="4.2.1.96" evidence="4"/>
<dbReference type="InterPro" id="IPR001533">
    <property type="entry name" value="Pterin_deHydtase"/>
</dbReference>
<dbReference type="NCBIfam" id="NF002017">
    <property type="entry name" value="PRK00823.1-2"/>
    <property type="match status" value="1"/>
</dbReference>
<dbReference type="PANTHER" id="PTHR12599:SF0">
    <property type="entry name" value="PTERIN-4-ALPHA-CARBINOLAMINE DEHYDRATASE"/>
    <property type="match status" value="1"/>
</dbReference>
<dbReference type="GO" id="GO:0006729">
    <property type="term" value="P:tetrahydrobiopterin biosynthetic process"/>
    <property type="evidence" value="ECO:0007669"/>
    <property type="project" value="InterPro"/>
</dbReference>
<dbReference type="NCBIfam" id="NF002018">
    <property type="entry name" value="PRK00823.1-3"/>
    <property type="match status" value="1"/>
</dbReference>
<dbReference type="HAMAP" id="MF_00434">
    <property type="entry name" value="Pterin_4_alpha"/>
    <property type="match status" value="1"/>
</dbReference>
<evidence type="ECO:0000313" key="6">
    <source>
        <dbReference type="Proteomes" id="UP000285232"/>
    </source>
</evidence>
<dbReference type="Proteomes" id="UP000285232">
    <property type="component" value="Unassembled WGS sequence"/>
</dbReference>
<dbReference type="EMBL" id="RAHX01000001">
    <property type="protein sequence ID" value="RJY09017.1"/>
    <property type="molecule type" value="Genomic_DNA"/>
</dbReference>
<dbReference type="GO" id="GO:0008124">
    <property type="term" value="F:4-alpha-hydroxytetrahydrobiopterin dehydratase activity"/>
    <property type="evidence" value="ECO:0007669"/>
    <property type="project" value="UniProtKB-UniRule"/>
</dbReference>
<dbReference type="PANTHER" id="PTHR12599">
    <property type="entry name" value="PTERIN-4-ALPHA-CARBINOLAMINE DEHYDRATASE"/>
    <property type="match status" value="1"/>
</dbReference>
<keyword evidence="6" id="KW-1185">Reference proteome</keyword>
<reference evidence="5 6" key="1">
    <citation type="journal article" date="2017" name="Int. J. Syst. Evol. Microbiol.">
        <title>Erythrobacter aquimixticola sp. nov., isolated from the junction between the ocean and a freshwater spring.</title>
        <authorList>
            <person name="Park S."/>
            <person name="Jung Y.T."/>
            <person name="Choi S.J."/>
            <person name="Yoon J.H."/>
        </authorList>
    </citation>
    <scope>NUCLEOTIDE SEQUENCE [LARGE SCALE GENOMIC DNA]</scope>
    <source>
        <strain evidence="5 6">JSSK-14</strain>
    </source>
</reference>
<proteinExistence type="inferred from homology"/>
<evidence type="ECO:0000256" key="4">
    <source>
        <dbReference type="HAMAP-Rule" id="MF_00434"/>
    </source>
</evidence>